<dbReference type="PANTHER" id="PTHR48081">
    <property type="entry name" value="AB HYDROLASE SUPERFAMILY PROTEIN C4A8.06C"/>
    <property type="match status" value="1"/>
</dbReference>
<dbReference type="InParanoid" id="A0A152A4B7"/>
<feature type="transmembrane region" description="Helical" evidence="2">
    <location>
        <begin position="28"/>
        <end position="46"/>
    </location>
</feature>
<sequence>MIEDHKYMDEELLDRYKKTVKTKWQKRWILLRMLFGELFFFLGNLSKAVKSIAYYFFTHKKNSLFKDISYHSKPRNQMDIYSPVGAVDKSEKKPVLIFVHGGTWAYGFKLQYILLGKLLSQVGIVTVILNYTLYPNGFIQDMVEDVDKAVEYCYKNISKFGGDPSRIYLMGHSAGGHIITMLTTGKFIKGEHSHMIKGVLACSGVYDIADHFIWETGRGVEHLSAMNKAMKGPSHFHVNSPTRLLTKHHQSNPIPKTPVLLPPLYLLHGDQDKTVPLHEAKKLYKIYRDQYGGKHQHKLIVYPNVGHIDFMFQLMENPPTSNPILKDILLIVNDKLN</sequence>
<reference evidence="4 5" key="1">
    <citation type="submission" date="2015-12" db="EMBL/GenBank/DDBJ databases">
        <title>Dictyostelia acquired genes for synthesis and detection of signals that induce cell-type specialization by lateral gene transfer from prokaryotes.</title>
        <authorList>
            <person name="Gloeckner G."/>
            <person name="Schaap P."/>
        </authorList>
    </citation>
    <scope>NUCLEOTIDE SEQUENCE [LARGE SCALE GENOMIC DNA]</scope>
    <source>
        <strain evidence="4 5">TK</strain>
    </source>
</reference>
<keyword evidence="2" id="KW-1133">Transmembrane helix</keyword>
<proteinExistence type="predicted"/>
<organism evidence="4 5">
    <name type="scientific">Tieghemostelium lacteum</name>
    <name type="common">Slime mold</name>
    <name type="synonym">Dictyostelium lacteum</name>
    <dbReference type="NCBI Taxonomy" id="361077"/>
    <lineage>
        <taxon>Eukaryota</taxon>
        <taxon>Amoebozoa</taxon>
        <taxon>Evosea</taxon>
        <taxon>Eumycetozoa</taxon>
        <taxon>Dictyostelia</taxon>
        <taxon>Dictyosteliales</taxon>
        <taxon>Raperosteliaceae</taxon>
        <taxon>Tieghemostelium</taxon>
    </lineage>
</organism>
<dbReference type="Gene3D" id="3.40.50.1820">
    <property type="entry name" value="alpha/beta hydrolase"/>
    <property type="match status" value="1"/>
</dbReference>
<dbReference type="InterPro" id="IPR029058">
    <property type="entry name" value="AB_hydrolase_fold"/>
</dbReference>
<dbReference type="OMA" id="EQGWVCL"/>
<dbReference type="InterPro" id="IPR049492">
    <property type="entry name" value="BD-FAE-like_dom"/>
</dbReference>
<dbReference type="OrthoDB" id="6495301at2759"/>
<feature type="domain" description="BD-FAE-like" evidence="3">
    <location>
        <begin position="78"/>
        <end position="285"/>
    </location>
</feature>
<evidence type="ECO:0000313" key="4">
    <source>
        <dbReference type="EMBL" id="KYR01069.1"/>
    </source>
</evidence>
<dbReference type="SUPFAM" id="SSF53474">
    <property type="entry name" value="alpha/beta-Hydrolases"/>
    <property type="match status" value="1"/>
</dbReference>
<dbReference type="Proteomes" id="UP000076078">
    <property type="component" value="Unassembled WGS sequence"/>
</dbReference>
<evidence type="ECO:0000256" key="1">
    <source>
        <dbReference type="ARBA" id="ARBA00022801"/>
    </source>
</evidence>
<dbReference type="PROSITE" id="PS00122">
    <property type="entry name" value="CARBOXYLESTERASE_B_1"/>
    <property type="match status" value="1"/>
</dbReference>
<evidence type="ECO:0000256" key="2">
    <source>
        <dbReference type="SAM" id="Phobius"/>
    </source>
</evidence>
<evidence type="ECO:0000313" key="5">
    <source>
        <dbReference type="Proteomes" id="UP000076078"/>
    </source>
</evidence>
<dbReference type="STRING" id="361077.A0A152A4B7"/>
<keyword evidence="2" id="KW-0472">Membrane</keyword>
<dbReference type="PANTHER" id="PTHR48081:SF33">
    <property type="entry name" value="KYNURENINE FORMAMIDASE"/>
    <property type="match status" value="1"/>
</dbReference>
<accession>A0A152A4B7</accession>
<dbReference type="EMBL" id="LODT01000011">
    <property type="protein sequence ID" value="KYR01069.1"/>
    <property type="molecule type" value="Genomic_DNA"/>
</dbReference>
<dbReference type="AlphaFoldDB" id="A0A152A4B7"/>
<keyword evidence="5" id="KW-1185">Reference proteome</keyword>
<dbReference type="GO" id="GO:0016787">
    <property type="term" value="F:hydrolase activity"/>
    <property type="evidence" value="ECO:0007669"/>
    <property type="project" value="UniProtKB-KW"/>
</dbReference>
<evidence type="ECO:0000259" key="3">
    <source>
        <dbReference type="Pfam" id="PF20434"/>
    </source>
</evidence>
<name>A0A152A4B7_TIELA</name>
<comment type="caution">
    <text evidence="4">The sequence shown here is derived from an EMBL/GenBank/DDBJ whole genome shotgun (WGS) entry which is preliminary data.</text>
</comment>
<dbReference type="InterPro" id="IPR050300">
    <property type="entry name" value="GDXG_lipolytic_enzyme"/>
</dbReference>
<gene>
    <name evidence="4" type="ORF">DLAC_02163</name>
</gene>
<keyword evidence="1" id="KW-0378">Hydrolase</keyword>
<dbReference type="InterPro" id="IPR019826">
    <property type="entry name" value="Carboxylesterase_B_AS"/>
</dbReference>
<dbReference type="Pfam" id="PF20434">
    <property type="entry name" value="BD-FAE"/>
    <property type="match status" value="1"/>
</dbReference>
<protein>
    <recommendedName>
        <fullName evidence="3">BD-FAE-like domain-containing protein</fullName>
    </recommendedName>
</protein>
<dbReference type="ESTHER" id="9myce-a0a152a4b7">
    <property type="family name" value="BD-FAE"/>
</dbReference>
<keyword evidence="2" id="KW-0812">Transmembrane</keyword>